<dbReference type="Pfam" id="PF14214">
    <property type="entry name" value="Helitron_like_N"/>
    <property type="match status" value="1"/>
</dbReference>
<comment type="caution">
    <text evidence="2">The sequence shown here is derived from an EMBL/GenBank/DDBJ whole genome shotgun (WGS) entry which is preliminary data.</text>
</comment>
<name>A0A8T1TR32_9STRA</name>
<proteinExistence type="predicted"/>
<evidence type="ECO:0000313" key="3">
    <source>
        <dbReference type="Proteomes" id="UP000688947"/>
    </source>
</evidence>
<dbReference type="AlphaFoldDB" id="A0A8T1TR32"/>
<feature type="domain" description="Helitron helicase-like" evidence="1">
    <location>
        <begin position="98"/>
        <end position="193"/>
    </location>
</feature>
<organism evidence="2 3">
    <name type="scientific">Phytophthora cactorum</name>
    <dbReference type="NCBI Taxonomy" id="29920"/>
    <lineage>
        <taxon>Eukaryota</taxon>
        <taxon>Sar</taxon>
        <taxon>Stramenopiles</taxon>
        <taxon>Oomycota</taxon>
        <taxon>Peronosporomycetes</taxon>
        <taxon>Peronosporales</taxon>
        <taxon>Peronosporaceae</taxon>
        <taxon>Phytophthora</taxon>
    </lineage>
</organism>
<dbReference type="InterPro" id="IPR025476">
    <property type="entry name" value="Helitron_helicase-like"/>
</dbReference>
<evidence type="ECO:0000259" key="1">
    <source>
        <dbReference type="Pfam" id="PF14214"/>
    </source>
</evidence>
<dbReference type="OrthoDB" id="124644at2759"/>
<gene>
    <name evidence="2" type="ORF">JG687_00017629</name>
</gene>
<accession>A0A8T1TR32</accession>
<dbReference type="Proteomes" id="UP000688947">
    <property type="component" value="Unassembled WGS sequence"/>
</dbReference>
<protein>
    <recommendedName>
        <fullName evidence="1">Helitron helicase-like domain-containing protein</fullName>
    </recommendedName>
</protein>
<reference evidence="2" key="1">
    <citation type="submission" date="2021-01" db="EMBL/GenBank/DDBJ databases">
        <title>Phytophthora aleatoria, a newly-described species from Pinus radiata is distinct from Phytophthora cactorum isolates based on comparative genomics.</title>
        <authorList>
            <person name="Mcdougal R."/>
            <person name="Panda P."/>
            <person name="Williams N."/>
            <person name="Studholme D.J."/>
        </authorList>
    </citation>
    <scope>NUCLEOTIDE SEQUENCE</scope>
    <source>
        <strain evidence="2">NZFS 3830</strain>
    </source>
</reference>
<evidence type="ECO:0000313" key="2">
    <source>
        <dbReference type="EMBL" id="KAG6944828.1"/>
    </source>
</evidence>
<sequence length="296" mass="34030">MTYYTMLSQRQFAEDKLFTLVAFDRLSLRNMYIKNHFRCQQSPMLYNQYESLTTEKLGRVLLENEQRRQGRLPWRPQSDDIGKTFLKTVENGTRFVWVDQHALFVTLTPNTDNSLVRAHYSGEAELREASIRNDCASTRLFMRQVDAFIKYVLGIDPSTRKQMSYRRLFGDVKAYFRMVETQGRGTLHIHLLIWLNSCPLNSTAVERLLDSTDANRFCERVTSYARGIVTENLPIAINKCGCSECGPSLSDIVELPIPDRARKDPVCDTGRKRARVKPTEPALLQCSDVALSLACR</sequence>
<dbReference type="EMBL" id="JAENGZ010002110">
    <property type="protein sequence ID" value="KAG6944828.1"/>
    <property type="molecule type" value="Genomic_DNA"/>
</dbReference>